<feature type="domain" description="RING-type" evidence="5">
    <location>
        <begin position="110"/>
        <end position="149"/>
    </location>
</feature>
<dbReference type="Pfam" id="PF13920">
    <property type="entry name" value="zf-C3HC4_3"/>
    <property type="match status" value="1"/>
</dbReference>
<dbReference type="SUPFAM" id="SSF57850">
    <property type="entry name" value="RING/U-box"/>
    <property type="match status" value="1"/>
</dbReference>
<keyword evidence="1 3" id="KW-0479">Metal-binding</keyword>
<evidence type="ECO:0000256" key="2">
    <source>
        <dbReference type="ARBA" id="ARBA00022833"/>
    </source>
</evidence>
<keyword evidence="7" id="KW-1185">Reference proteome</keyword>
<reference evidence="6" key="1">
    <citation type="submission" date="2023-07" db="EMBL/GenBank/DDBJ databases">
        <authorList>
            <consortium name="CYATHOMIX"/>
        </authorList>
    </citation>
    <scope>NUCLEOTIDE SEQUENCE</scope>
    <source>
        <strain evidence="6">N/A</strain>
    </source>
</reference>
<gene>
    <name evidence="6" type="ORF">CYNAS_LOCUS21100</name>
</gene>
<evidence type="ECO:0000256" key="3">
    <source>
        <dbReference type="PROSITE-ProRule" id="PRU00175"/>
    </source>
</evidence>
<name>A0AA36HFB5_CYLNA</name>
<dbReference type="GO" id="GO:0008270">
    <property type="term" value="F:zinc ion binding"/>
    <property type="evidence" value="ECO:0007669"/>
    <property type="project" value="UniProtKB-KW"/>
</dbReference>
<dbReference type="AlphaFoldDB" id="A0AA36HFB5"/>
<dbReference type="Gene3D" id="3.30.40.10">
    <property type="entry name" value="Zinc/RING finger domain, C3HC4 (zinc finger)"/>
    <property type="match status" value="1"/>
</dbReference>
<dbReference type="Proteomes" id="UP001176961">
    <property type="component" value="Unassembled WGS sequence"/>
</dbReference>
<keyword evidence="2" id="KW-0862">Zinc</keyword>
<dbReference type="InterPro" id="IPR001841">
    <property type="entry name" value="Znf_RING"/>
</dbReference>
<evidence type="ECO:0000256" key="4">
    <source>
        <dbReference type="SAM" id="MobiDB-lite"/>
    </source>
</evidence>
<accession>A0AA36HFB5</accession>
<protein>
    <recommendedName>
        <fullName evidence="5">RING-type domain-containing protein</fullName>
    </recommendedName>
</protein>
<feature type="region of interest" description="Disordered" evidence="4">
    <location>
        <begin position="1"/>
        <end position="80"/>
    </location>
</feature>
<organism evidence="6 7">
    <name type="scientific">Cylicocyclus nassatus</name>
    <name type="common">Nematode worm</name>
    <dbReference type="NCBI Taxonomy" id="53992"/>
    <lineage>
        <taxon>Eukaryota</taxon>
        <taxon>Metazoa</taxon>
        <taxon>Ecdysozoa</taxon>
        <taxon>Nematoda</taxon>
        <taxon>Chromadorea</taxon>
        <taxon>Rhabditida</taxon>
        <taxon>Rhabditina</taxon>
        <taxon>Rhabditomorpha</taxon>
        <taxon>Strongyloidea</taxon>
        <taxon>Strongylidae</taxon>
        <taxon>Cylicocyclus</taxon>
    </lineage>
</organism>
<keyword evidence="1 3" id="KW-0863">Zinc-finger</keyword>
<feature type="compositionally biased region" description="Polar residues" evidence="4">
    <location>
        <begin position="51"/>
        <end position="75"/>
    </location>
</feature>
<dbReference type="InterPro" id="IPR013083">
    <property type="entry name" value="Znf_RING/FYVE/PHD"/>
</dbReference>
<dbReference type="PROSITE" id="PS50089">
    <property type="entry name" value="ZF_RING_2"/>
    <property type="match status" value="1"/>
</dbReference>
<evidence type="ECO:0000313" key="7">
    <source>
        <dbReference type="Proteomes" id="UP001176961"/>
    </source>
</evidence>
<sequence length="158" mass="17749">MLRDPQFAQKHDVSTPIMENPDAQKPWSERSDTTRVILRRLSSNRDRPSILNRSPQDSASTSTDSICSTSAPETSTLDRNRSTRHSLLIRNKNKISRFIFETDFNSSGKCGVCSKLDLDTAFSPCRHIYACHDCANNIMRTSGVCPVCKHTITAVDRC</sequence>
<comment type="caution">
    <text evidence="6">The sequence shown here is derived from an EMBL/GenBank/DDBJ whole genome shotgun (WGS) entry which is preliminary data.</text>
</comment>
<feature type="compositionally biased region" description="Basic and acidic residues" evidence="4">
    <location>
        <begin position="1"/>
        <end position="13"/>
    </location>
</feature>
<evidence type="ECO:0000259" key="5">
    <source>
        <dbReference type="PROSITE" id="PS50089"/>
    </source>
</evidence>
<proteinExistence type="predicted"/>
<evidence type="ECO:0000256" key="1">
    <source>
        <dbReference type="ARBA" id="ARBA00022771"/>
    </source>
</evidence>
<evidence type="ECO:0000313" key="6">
    <source>
        <dbReference type="EMBL" id="CAJ0609117.1"/>
    </source>
</evidence>
<dbReference type="EMBL" id="CATQJL010000326">
    <property type="protein sequence ID" value="CAJ0609117.1"/>
    <property type="molecule type" value="Genomic_DNA"/>
</dbReference>